<name>A0A841R2T5_9FIRM</name>
<dbReference type="HAMAP" id="MF_00274">
    <property type="entry name" value="DNA_YbaB_EbfC"/>
    <property type="match status" value="1"/>
</dbReference>
<dbReference type="Pfam" id="PF02575">
    <property type="entry name" value="YbaB_DNA_bd"/>
    <property type="match status" value="1"/>
</dbReference>
<evidence type="ECO:0000313" key="4">
    <source>
        <dbReference type="EMBL" id="MBB6477681.1"/>
    </source>
</evidence>
<keyword evidence="5" id="KW-1185">Reference proteome</keyword>
<dbReference type="GeneID" id="93485980"/>
<evidence type="ECO:0000313" key="5">
    <source>
        <dbReference type="Proteomes" id="UP000591941"/>
    </source>
</evidence>
<dbReference type="PANTHER" id="PTHR33449">
    <property type="entry name" value="NUCLEOID-ASSOCIATED PROTEIN YBAB"/>
    <property type="match status" value="1"/>
</dbReference>
<keyword evidence="1 2" id="KW-0238">DNA-binding</keyword>
<dbReference type="OrthoDB" id="9795263at2"/>
<dbReference type="EMBL" id="JACHHI010000003">
    <property type="protein sequence ID" value="MBB6477681.1"/>
    <property type="molecule type" value="Genomic_DNA"/>
</dbReference>
<dbReference type="GO" id="GO:0005829">
    <property type="term" value="C:cytosol"/>
    <property type="evidence" value="ECO:0007669"/>
    <property type="project" value="TreeGrafter"/>
</dbReference>
<comment type="caution">
    <text evidence="4">The sequence shown here is derived from an EMBL/GenBank/DDBJ whole genome shotgun (WGS) entry which is preliminary data.</text>
</comment>
<evidence type="ECO:0000256" key="1">
    <source>
        <dbReference type="ARBA" id="ARBA00023125"/>
    </source>
</evidence>
<protein>
    <recommendedName>
        <fullName evidence="2">Nucleoid-associated protein HNR45_000714</fullName>
    </recommendedName>
</protein>
<organism evidence="4 5">
    <name type="scientific">Negativicoccus succinicivorans</name>
    <dbReference type="NCBI Taxonomy" id="620903"/>
    <lineage>
        <taxon>Bacteria</taxon>
        <taxon>Bacillati</taxon>
        <taxon>Bacillota</taxon>
        <taxon>Negativicutes</taxon>
        <taxon>Veillonellales</taxon>
        <taxon>Veillonellaceae</taxon>
        <taxon>Negativicoccus</taxon>
    </lineage>
</organism>
<dbReference type="PIRSF" id="PIRSF004555">
    <property type="entry name" value="UCP004555"/>
    <property type="match status" value="1"/>
</dbReference>
<keyword evidence="3" id="KW-0175">Coiled coil</keyword>
<sequence>MFGNKAQMAGMMKKVKKMQDDMAKMQEELKRKTTEVTAGGGAIRLVMNGEKQITELKIDPAVLEAQDAEMLEDLVTAAVNEAGRKIDDMASQEVNRITGGMGLPPGMF</sequence>
<gene>
    <name evidence="4" type="ORF">HNR45_000714</name>
</gene>
<dbReference type="SUPFAM" id="SSF82607">
    <property type="entry name" value="YbaB-like"/>
    <property type="match status" value="1"/>
</dbReference>
<comment type="subcellular location">
    <subcellularLocation>
        <location evidence="2">Cytoplasm</location>
        <location evidence="2">Nucleoid</location>
    </subcellularLocation>
</comment>
<comment type="subunit">
    <text evidence="2">Homodimer.</text>
</comment>
<dbReference type="AlphaFoldDB" id="A0A841R2T5"/>
<dbReference type="InterPro" id="IPR004401">
    <property type="entry name" value="YbaB/EbfC"/>
</dbReference>
<feature type="coiled-coil region" evidence="3">
    <location>
        <begin position="8"/>
        <end position="35"/>
    </location>
</feature>
<dbReference type="RefSeq" id="WP_024049298.1">
    <property type="nucleotide sequence ID" value="NZ_CABWNB010000002.1"/>
</dbReference>
<comment type="function">
    <text evidence="2">Binds to DNA and alters its conformation. May be involved in regulation of gene expression, nucleoid organization and DNA protection.</text>
</comment>
<dbReference type="Gene3D" id="3.30.1310.10">
    <property type="entry name" value="Nucleoid-associated protein YbaB-like domain"/>
    <property type="match status" value="1"/>
</dbReference>
<dbReference type="GO" id="GO:0003677">
    <property type="term" value="F:DNA binding"/>
    <property type="evidence" value="ECO:0007669"/>
    <property type="project" value="UniProtKB-UniRule"/>
</dbReference>
<evidence type="ECO:0000256" key="3">
    <source>
        <dbReference type="SAM" id="Coils"/>
    </source>
</evidence>
<reference evidence="4 5" key="1">
    <citation type="submission" date="2020-08" db="EMBL/GenBank/DDBJ databases">
        <title>Genomic Encyclopedia of Type Strains, Phase IV (KMG-IV): sequencing the most valuable type-strain genomes for metagenomic binning, comparative biology and taxonomic classification.</title>
        <authorList>
            <person name="Goeker M."/>
        </authorList>
    </citation>
    <scope>NUCLEOTIDE SEQUENCE [LARGE SCALE GENOMIC DNA]</scope>
    <source>
        <strain evidence="4 5">DSM 21255</strain>
    </source>
</reference>
<dbReference type="Proteomes" id="UP000591941">
    <property type="component" value="Unassembled WGS sequence"/>
</dbReference>
<dbReference type="PANTHER" id="PTHR33449:SF1">
    <property type="entry name" value="NUCLEOID-ASSOCIATED PROTEIN YBAB"/>
    <property type="match status" value="1"/>
</dbReference>
<keyword evidence="2" id="KW-0963">Cytoplasm</keyword>
<accession>A0A841R2T5</accession>
<dbReference type="NCBIfam" id="TIGR00103">
    <property type="entry name" value="DNA_YbaB_EbfC"/>
    <property type="match status" value="1"/>
</dbReference>
<proteinExistence type="inferred from homology"/>
<comment type="similarity">
    <text evidence="2">Belongs to the YbaB/EbfC family.</text>
</comment>
<evidence type="ECO:0000256" key="2">
    <source>
        <dbReference type="HAMAP-Rule" id="MF_00274"/>
    </source>
</evidence>
<dbReference type="GO" id="GO:0043590">
    <property type="term" value="C:bacterial nucleoid"/>
    <property type="evidence" value="ECO:0007669"/>
    <property type="project" value="UniProtKB-UniRule"/>
</dbReference>
<dbReference type="InterPro" id="IPR036894">
    <property type="entry name" value="YbaB-like_sf"/>
</dbReference>